<gene>
    <name evidence="13" type="ORF">BDZ90DRAFT_229256</name>
</gene>
<reference evidence="13 14" key="1">
    <citation type="journal article" date="2018" name="Mol. Biol. Evol.">
        <title>Broad Genomic Sampling Reveals a Smut Pathogenic Ancestry of the Fungal Clade Ustilaginomycotina.</title>
        <authorList>
            <person name="Kijpornyongpan T."/>
            <person name="Mondo S.J."/>
            <person name="Barry K."/>
            <person name="Sandor L."/>
            <person name="Lee J."/>
            <person name="Lipzen A."/>
            <person name="Pangilinan J."/>
            <person name="LaButti K."/>
            <person name="Hainaut M."/>
            <person name="Henrissat B."/>
            <person name="Grigoriev I.V."/>
            <person name="Spatafora J.W."/>
            <person name="Aime M.C."/>
        </authorList>
    </citation>
    <scope>NUCLEOTIDE SEQUENCE [LARGE SCALE GENOMIC DNA]</scope>
    <source>
        <strain evidence="13 14">MCA 5214</strain>
    </source>
</reference>
<dbReference type="SUPFAM" id="SSF103473">
    <property type="entry name" value="MFS general substrate transporter"/>
    <property type="match status" value="1"/>
</dbReference>
<comment type="similarity">
    <text evidence="2 9">Belongs to the major facilitator superfamily. Sugar transporter (TC 2.A.1.1) family.</text>
</comment>
<evidence type="ECO:0000313" key="13">
    <source>
        <dbReference type="EMBL" id="PWN30235.1"/>
    </source>
</evidence>
<accession>A0A316V459</accession>
<dbReference type="GeneID" id="37026810"/>
<comment type="catalytic activity">
    <reaction evidence="8">
        <text>myo-inositol(out) + H(+)(out) = myo-inositol(in) + H(+)(in)</text>
        <dbReference type="Rhea" id="RHEA:60364"/>
        <dbReference type="ChEBI" id="CHEBI:15378"/>
        <dbReference type="ChEBI" id="CHEBI:17268"/>
    </reaction>
</comment>
<dbReference type="InterPro" id="IPR050360">
    <property type="entry name" value="MFS_Sugar_Transporters"/>
</dbReference>
<keyword evidence="14" id="KW-1185">Reference proteome</keyword>
<feature type="transmembrane region" description="Helical" evidence="11">
    <location>
        <begin position="322"/>
        <end position="343"/>
    </location>
</feature>
<feature type="compositionally biased region" description="Basic and acidic residues" evidence="10">
    <location>
        <begin position="551"/>
        <end position="564"/>
    </location>
</feature>
<keyword evidence="5 11" id="KW-0812">Transmembrane</keyword>
<dbReference type="FunFam" id="1.20.1250.20:FF:000254">
    <property type="entry name" value="MAL31p Maltose permease"/>
    <property type="match status" value="1"/>
</dbReference>
<dbReference type="Pfam" id="PF00083">
    <property type="entry name" value="Sugar_tr"/>
    <property type="match status" value="1"/>
</dbReference>
<dbReference type="Proteomes" id="UP000245884">
    <property type="component" value="Unassembled WGS sequence"/>
</dbReference>
<dbReference type="PROSITE" id="PS50850">
    <property type="entry name" value="MFS"/>
    <property type="match status" value="1"/>
</dbReference>
<keyword evidence="3 9" id="KW-0813">Transport</keyword>
<dbReference type="GO" id="GO:0005351">
    <property type="term" value="F:carbohydrate:proton symporter activity"/>
    <property type="evidence" value="ECO:0007669"/>
    <property type="project" value="TreeGrafter"/>
</dbReference>
<proteinExistence type="inferred from homology"/>
<dbReference type="NCBIfam" id="TIGR00879">
    <property type="entry name" value="SP"/>
    <property type="match status" value="1"/>
</dbReference>
<evidence type="ECO:0000256" key="11">
    <source>
        <dbReference type="SAM" id="Phobius"/>
    </source>
</evidence>
<dbReference type="PANTHER" id="PTHR48022">
    <property type="entry name" value="PLASTIDIC GLUCOSE TRANSPORTER 4"/>
    <property type="match status" value="1"/>
</dbReference>
<dbReference type="PANTHER" id="PTHR48022:SF5">
    <property type="entry name" value="ALPHA-GLUCOSIDES PERMEASE MPH2-RELATED"/>
    <property type="match status" value="1"/>
</dbReference>
<keyword evidence="4" id="KW-0762">Sugar transport</keyword>
<name>A0A316V459_9BASI</name>
<dbReference type="STRING" id="1569628.A0A316V459"/>
<evidence type="ECO:0000256" key="6">
    <source>
        <dbReference type="ARBA" id="ARBA00022989"/>
    </source>
</evidence>
<dbReference type="InterPro" id="IPR020846">
    <property type="entry name" value="MFS_dom"/>
</dbReference>
<feature type="transmembrane region" description="Helical" evidence="11">
    <location>
        <begin position="483"/>
        <end position="504"/>
    </location>
</feature>
<feature type="transmembrane region" description="Helical" evidence="11">
    <location>
        <begin position="237"/>
        <end position="258"/>
    </location>
</feature>
<dbReference type="InterPro" id="IPR003663">
    <property type="entry name" value="Sugar/inositol_transpt"/>
</dbReference>
<feature type="transmembrane region" description="Helical" evidence="11">
    <location>
        <begin position="388"/>
        <end position="407"/>
    </location>
</feature>
<keyword evidence="7 11" id="KW-0472">Membrane</keyword>
<feature type="transmembrane region" description="Helical" evidence="11">
    <location>
        <begin position="142"/>
        <end position="166"/>
    </location>
</feature>
<dbReference type="GO" id="GO:0016020">
    <property type="term" value="C:membrane"/>
    <property type="evidence" value="ECO:0007669"/>
    <property type="project" value="UniProtKB-SubCell"/>
</dbReference>
<protein>
    <submittedName>
        <fullName evidence="13">Putative maltose permease</fullName>
    </submittedName>
</protein>
<comment type="subcellular location">
    <subcellularLocation>
        <location evidence="1">Membrane</location>
        <topology evidence="1">Multi-pass membrane protein</topology>
    </subcellularLocation>
</comment>
<dbReference type="InterPro" id="IPR005828">
    <property type="entry name" value="MFS_sugar_transport-like"/>
</dbReference>
<dbReference type="RefSeq" id="XP_025364847.1">
    <property type="nucleotide sequence ID" value="XM_025504987.1"/>
</dbReference>
<evidence type="ECO:0000256" key="3">
    <source>
        <dbReference type="ARBA" id="ARBA00022448"/>
    </source>
</evidence>
<evidence type="ECO:0000256" key="10">
    <source>
        <dbReference type="SAM" id="MobiDB-lite"/>
    </source>
</evidence>
<evidence type="ECO:0000259" key="12">
    <source>
        <dbReference type="PROSITE" id="PS50850"/>
    </source>
</evidence>
<feature type="transmembrane region" description="Helical" evidence="11">
    <location>
        <begin position="355"/>
        <end position="376"/>
    </location>
</feature>
<evidence type="ECO:0000256" key="7">
    <source>
        <dbReference type="ARBA" id="ARBA00023136"/>
    </source>
</evidence>
<evidence type="ECO:0000256" key="1">
    <source>
        <dbReference type="ARBA" id="ARBA00004141"/>
    </source>
</evidence>
<evidence type="ECO:0000256" key="2">
    <source>
        <dbReference type="ARBA" id="ARBA00010992"/>
    </source>
</evidence>
<dbReference type="OrthoDB" id="6612291at2759"/>
<dbReference type="EMBL" id="KZ819662">
    <property type="protein sequence ID" value="PWN30235.1"/>
    <property type="molecule type" value="Genomic_DNA"/>
</dbReference>
<organism evidence="13 14">
    <name type="scientific">Jaminaea rosea</name>
    <dbReference type="NCBI Taxonomy" id="1569628"/>
    <lineage>
        <taxon>Eukaryota</taxon>
        <taxon>Fungi</taxon>
        <taxon>Dikarya</taxon>
        <taxon>Basidiomycota</taxon>
        <taxon>Ustilaginomycotina</taxon>
        <taxon>Exobasidiomycetes</taxon>
        <taxon>Microstromatales</taxon>
        <taxon>Microstromatales incertae sedis</taxon>
        <taxon>Jaminaea</taxon>
    </lineage>
</organism>
<keyword evidence="6 11" id="KW-1133">Transmembrane helix</keyword>
<feature type="transmembrane region" description="Helical" evidence="11">
    <location>
        <begin position="413"/>
        <end position="440"/>
    </location>
</feature>
<feature type="region of interest" description="Disordered" evidence="10">
    <location>
        <begin position="543"/>
        <end position="575"/>
    </location>
</feature>
<evidence type="ECO:0000256" key="9">
    <source>
        <dbReference type="RuleBase" id="RU003346"/>
    </source>
</evidence>
<evidence type="ECO:0000256" key="8">
    <source>
        <dbReference type="ARBA" id="ARBA00049119"/>
    </source>
</evidence>
<evidence type="ECO:0000256" key="5">
    <source>
        <dbReference type="ARBA" id="ARBA00022692"/>
    </source>
</evidence>
<feature type="domain" description="Major facilitator superfamily (MFS) profile" evidence="12">
    <location>
        <begin position="63"/>
        <end position="510"/>
    </location>
</feature>
<evidence type="ECO:0000256" key="4">
    <source>
        <dbReference type="ARBA" id="ARBA00022597"/>
    </source>
</evidence>
<evidence type="ECO:0000313" key="14">
    <source>
        <dbReference type="Proteomes" id="UP000245884"/>
    </source>
</evidence>
<dbReference type="Gene3D" id="1.20.1250.20">
    <property type="entry name" value="MFS general substrate transporter like domains"/>
    <property type="match status" value="1"/>
</dbReference>
<dbReference type="InterPro" id="IPR036259">
    <property type="entry name" value="MFS_trans_sf"/>
</dbReference>
<sequence>MPAAVDTTQAAEVARIDDKAQAKIASQVEDYNALVHDAAAVMEEEHGMTLWQTIKDHPTAIMWTILFSAALVMEGYDTMLLGNFFAQPTFARTFGTCNAAGDCEIPAPWQTGLSNGALVGEIIGLQIVGWVSEIFGYKRTMLFSLIAMTAFVFIPFFASSLAVLLVGQVLQGIPWGVFQTLTTTYAADIAPLQLRGVLTTYNNLCWVISQLIAQGVLRGCLSRTDKWAYKIPYALQWVWIPGILVACLFAPESPWFLVRKGRKEEAEKSLRRLSSRSRGLTSERAAAKINEMVLTAELEKQTESGATYLDCFKGTNLRRTEIGIMVYLTQVFCGAPLMGYSTYFFKQAGMSTENAFNMSIGLFAVGFVGTVSSWFVMQKVNRRNLFLWGQYAMCAILIIVGAIAAGAGEQAGAAWGIGALLLAFTFVYDVSVGPATYALVAEIPASQVRSKSVALSRNFYNIGGLIANTIQPRMLNPTSNIYIGARSGFVWAGPCALFALWTFFRLPDPTGRTYLELDALFEAKVPARKFRSTRLELFGSNQASLMPRGNSQDEKASTDEKSSGVEHSTLGYQGA</sequence>
<dbReference type="AlphaFoldDB" id="A0A316V459"/>